<dbReference type="InterPro" id="IPR029044">
    <property type="entry name" value="Nucleotide-diphossugar_trans"/>
</dbReference>
<dbReference type="Proteomes" id="UP001247620">
    <property type="component" value="Unassembled WGS sequence"/>
</dbReference>
<sequence>MKDHIYIIIAVFKRLEITRKCLESLKNQTFKNFTVILVDHCTGDDSYKSLIENEFPEVVLLKGDDSMWWTAATNFGINYVLNLKDTAESFILTLNNDLIAGDDYLEQLMITYNKYKPCLVGSVSVDFDDINNVDFAGCHWNIYTTRMKDNFGKTGDIYKKIEKLDFIESDLLPGRGMLIPMEVFAKIGLFDNDLFPHYASDFDFSHMARKAGYKLIISPKAIVRSMVKETGLRFDKLSTSKPSFKFLYLTQTSIKSPLNIKTRFNWAKKHTIISPAYFLIDTTRILLSYFRYTLKYYINK</sequence>
<dbReference type="Pfam" id="PF00535">
    <property type="entry name" value="Glycos_transf_2"/>
    <property type="match status" value="1"/>
</dbReference>
<dbReference type="PANTHER" id="PTHR43179:SF12">
    <property type="entry name" value="GALACTOFURANOSYLTRANSFERASE GLFT2"/>
    <property type="match status" value="1"/>
</dbReference>
<reference evidence="5 6" key="1">
    <citation type="submission" date="2023-07" db="EMBL/GenBank/DDBJ databases">
        <title>Sorghum-associated microbial communities from plants grown in Nebraska, USA.</title>
        <authorList>
            <person name="Schachtman D."/>
        </authorList>
    </citation>
    <scope>NUCLEOTIDE SEQUENCE [LARGE SCALE GENOMIC DNA]</scope>
    <source>
        <strain evidence="5 6">3262</strain>
    </source>
</reference>
<comment type="similarity">
    <text evidence="1">Belongs to the glycosyltransferase 2 family.</text>
</comment>
<evidence type="ECO:0000259" key="4">
    <source>
        <dbReference type="Pfam" id="PF00535"/>
    </source>
</evidence>
<evidence type="ECO:0000256" key="2">
    <source>
        <dbReference type="ARBA" id="ARBA00022676"/>
    </source>
</evidence>
<evidence type="ECO:0000256" key="1">
    <source>
        <dbReference type="ARBA" id="ARBA00006739"/>
    </source>
</evidence>
<feature type="domain" description="Glycosyltransferase 2-like" evidence="4">
    <location>
        <begin position="7"/>
        <end position="143"/>
    </location>
</feature>
<dbReference type="EMBL" id="JAVDUU010000001">
    <property type="protein sequence ID" value="MDR6940551.1"/>
    <property type="molecule type" value="Genomic_DNA"/>
</dbReference>
<keyword evidence="3" id="KW-0808">Transferase</keyword>
<dbReference type="Gene3D" id="3.90.550.10">
    <property type="entry name" value="Spore Coat Polysaccharide Biosynthesis Protein SpsA, Chain A"/>
    <property type="match status" value="1"/>
</dbReference>
<comment type="caution">
    <text evidence="5">The sequence shown here is derived from an EMBL/GenBank/DDBJ whole genome shotgun (WGS) entry which is preliminary data.</text>
</comment>
<dbReference type="RefSeq" id="WP_310091321.1">
    <property type="nucleotide sequence ID" value="NZ_JAVDUU010000001.1"/>
</dbReference>
<evidence type="ECO:0000313" key="5">
    <source>
        <dbReference type="EMBL" id="MDR6940551.1"/>
    </source>
</evidence>
<evidence type="ECO:0000256" key="3">
    <source>
        <dbReference type="ARBA" id="ARBA00022679"/>
    </source>
</evidence>
<protein>
    <submittedName>
        <fullName evidence="5">GT2 family glycosyltransferase</fullName>
    </submittedName>
</protein>
<organism evidence="5 6">
    <name type="scientific">Mucilaginibacter pocheonensis</name>
    <dbReference type="NCBI Taxonomy" id="398050"/>
    <lineage>
        <taxon>Bacteria</taxon>
        <taxon>Pseudomonadati</taxon>
        <taxon>Bacteroidota</taxon>
        <taxon>Sphingobacteriia</taxon>
        <taxon>Sphingobacteriales</taxon>
        <taxon>Sphingobacteriaceae</taxon>
        <taxon>Mucilaginibacter</taxon>
    </lineage>
</organism>
<accession>A0ABU1T591</accession>
<dbReference type="InterPro" id="IPR001173">
    <property type="entry name" value="Glyco_trans_2-like"/>
</dbReference>
<name>A0ABU1T591_9SPHI</name>
<gene>
    <name evidence="5" type="ORF">J2W55_000379</name>
</gene>
<dbReference type="PANTHER" id="PTHR43179">
    <property type="entry name" value="RHAMNOSYLTRANSFERASE WBBL"/>
    <property type="match status" value="1"/>
</dbReference>
<evidence type="ECO:0000313" key="6">
    <source>
        <dbReference type="Proteomes" id="UP001247620"/>
    </source>
</evidence>
<proteinExistence type="inferred from homology"/>
<keyword evidence="6" id="KW-1185">Reference proteome</keyword>
<keyword evidence="2" id="KW-0328">Glycosyltransferase</keyword>
<dbReference type="SUPFAM" id="SSF53448">
    <property type="entry name" value="Nucleotide-diphospho-sugar transferases"/>
    <property type="match status" value="1"/>
</dbReference>